<protein>
    <submittedName>
        <fullName evidence="1">Uncharacterized protein</fullName>
    </submittedName>
</protein>
<gene>
    <name evidence="1" type="primary">Cnig_chr_II.g7681</name>
    <name evidence="1" type="ORF">B9Z55_007681</name>
</gene>
<comment type="caution">
    <text evidence="1">The sequence shown here is derived from an EMBL/GenBank/DDBJ whole genome shotgun (WGS) entry which is preliminary data.</text>
</comment>
<name>A0A2G5VAP6_9PELO</name>
<dbReference type="EMBL" id="PDUG01000002">
    <property type="protein sequence ID" value="PIC48853.1"/>
    <property type="molecule type" value="Genomic_DNA"/>
</dbReference>
<sequence length="103" mass="12142">MSIEALTNLMTNITISPPKMKSAGLKKLGTKKIRGHCRKYFEEKKKATVTRKRRTVTKVFDVQVEITVAKEEKIHLETIQKEPEEDFESWEKEFEEDDFYANF</sequence>
<dbReference type="Proteomes" id="UP000230233">
    <property type="component" value="Chromosome II"/>
</dbReference>
<proteinExistence type="predicted"/>
<evidence type="ECO:0000313" key="2">
    <source>
        <dbReference type="Proteomes" id="UP000230233"/>
    </source>
</evidence>
<dbReference type="AlphaFoldDB" id="A0A2G5VAP6"/>
<keyword evidence="2" id="KW-1185">Reference proteome</keyword>
<organism evidence="1 2">
    <name type="scientific">Caenorhabditis nigoni</name>
    <dbReference type="NCBI Taxonomy" id="1611254"/>
    <lineage>
        <taxon>Eukaryota</taxon>
        <taxon>Metazoa</taxon>
        <taxon>Ecdysozoa</taxon>
        <taxon>Nematoda</taxon>
        <taxon>Chromadorea</taxon>
        <taxon>Rhabditida</taxon>
        <taxon>Rhabditina</taxon>
        <taxon>Rhabditomorpha</taxon>
        <taxon>Rhabditoidea</taxon>
        <taxon>Rhabditidae</taxon>
        <taxon>Peloderinae</taxon>
        <taxon>Caenorhabditis</taxon>
    </lineage>
</organism>
<evidence type="ECO:0000313" key="1">
    <source>
        <dbReference type="EMBL" id="PIC48853.1"/>
    </source>
</evidence>
<accession>A0A2G5VAP6</accession>
<reference evidence="2" key="1">
    <citation type="submission" date="2017-10" db="EMBL/GenBank/DDBJ databases">
        <title>Rapid genome shrinkage in a self-fertile nematode reveals novel sperm competition proteins.</title>
        <authorList>
            <person name="Yin D."/>
            <person name="Schwarz E.M."/>
            <person name="Thomas C.G."/>
            <person name="Felde R.L."/>
            <person name="Korf I.F."/>
            <person name="Cutter A.D."/>
            <person name="Schartner C.M."/>
            <person name="Ralston E.J."/>
            <person name="Meyer B.J."/>
            <person name="Haag E.S."/>
        </authorList>
    </citation>
    <scope>NUCLEOTIDE SEQUENCE [LARGE SCALE GENOMIC DNA]</scope>
    <source>
        <strain evidence="2">JU1422</strain>
    </source>
</reference>